<dbReference type="AlphaFoldDB" id="A0ABD5Q5G2"/>
<name>A0ABD5Q5G2_9EURY</name>
<protein>
    <submittedName>
        <fullName evidence="2">DUF63 family protein</fullName>
    </submittedName>
</protein>
<feature type="transmembrane region" description="Helical" evidence="1">
    <location>
        <begin position="12"/>
        <end position="30"/>
    </location>
</feature>
<evidence type="ECO:0000256" key="1">
    <source>
        <dbReference type="SAM" id="Phobius"/>
    </source>
</evidence>
<keyword evidence="1" id="KW-1133">Transmembrane helix</keyword>
<comment type="caution">
    <text evidence="2">The sequence shown here is derived from an EMBL/GenBank/DDBJ whole genome shotgun (WGS) entry which is preliminary data.</text>
</comment>
<dbReference type="Pfam" id="PF01889">
    <property type="entry name" value="DUF63"/>
    <property type="match status" value="1"/>
</dbReference>
<dbReference type="PANTHER" id="PTHR40700">
    <property type="entry name" value="HYPOTHETICAL MEMBRANE PROTEIN, CONSERVED, DUF63 FAMILY"/>
    <property type="match status" value="1"/>
</dbReference>
<reference evidence="2 3" key="1">
    <citation type="journal article" date="2019" name="Int. J. Syst. Evol. Microbiol.">
        <title>The Global Catalogue of Microorganisms (GCM) 10K type strain sequencing project: providing services to taxonomists for standard genome sequencing and annotation.</title>
        <authorList>
            <consortium name="The Broad Institute Genomics Platform"/>
            <consortium name="The Broad Institute Genome Sequencing Center for Infectious Disease"/>
            <person name="Wu L."/>
            <person name="Ma J."/>
        </authorList>
    </citation>
    <scope>NUCLEOTIDE SEQUENCE [LARGE SCALE GENOMIC DNA]</scope>
    <source>
        <strain evidence="2 3">XZYJ18</strain>
    </source>
</reference>
<dbReference type="GeneID" id="73043354"/>
<sequence length="268" mass="27534">MVLPEGFALPPMPYLVGLLAAVALVGAALARTDPLVSERTVLALAPWVLVGSSLHALFVLEWVPEAVRPLLGTPSVYLSTFVVAGVVWLAAIRSDVDSERTLAAVGTLVALAVVGYALGRGVEGGLRLFWPLVGLLVAVLLAGALWGATRWTRPSVTAATGAVGALALFGHALDAVSTAVGVDLLGFGERTPVSRAVLELAASLPTAETIGVGWLFVLVKLAIAELVVVLFADFVREDPQQGFLLLGAVAAVGLGPGAHNLLLFVVTG</sequence>
<evidence type="ECO:0000313" key="3">
    <source>
        <dbReference type="Proteomes" id="UP001595945"/>
    </source>
</evidence>
<gene>
    <name evidence="2" type="ORF">ACFO9K_16805</name>
</gene>
<accession>A0ABD5Q5G2</accession>
<dbReference type="Proteomes" id="UP001595945">
    <property type="component" value="Unassembled WGS sequence"/>
</dbReference>
<dbReference type="EMBL" id="JBHSHT010000002">
    <property type="protein sequence ID" value="MFC4825918.1"/>
    <property type="molecule type" value="Genomic_DNA"/>
</dbReference>
<feature type="transmembrane region" description="Helical" evidence="1">
    <location>
        <begin position="75"/>
        <end position="92"/>
    </location>
</feature>
<keyword evidence="3" id="KW-1185">Reference proteome</keyword>
<keyword evidence="1" id="KW-0472">Membrane</keyword>
<organism evidence="2 3">
    <name type="scientific">Halorussus aquaticus</name>
    <dbReference type="NCBI Taxonomy" id="2953748"/>
    <lineage>
        <taxon>Archaea</taxon>
        <taxon>Methanobacteriati</taxon>
        <taxon>Methanobacteriota</taxon>
        <taxon>Stenosarchaea group</taxon>
        <taxon>Halobacteria</taxon>
        <taxon>Halobacteriales</taxon>
        <taxon>Haladaptataceae</taxon>
        <taxon>Halorussus</taxon>
    </lineage>
</organism>
<feature type="transmembrane region" description="Helical" evidence="1">
    <location>
        <begin position="212"/>
        <end position="231"/>
    </location>
</feature>
<proteinExistence type="predicted"/>
<evidence type="ECO:0000313" key="2">
    <source>
        <dbReference type="EMBL" id="MFC4825918.1"/>
    </source>
</evidence>
<feature type="transmembrane region" description="Helical" evidence="1">
    <location>
        <begin position="101"/>
        <end position="122"/>
    </location>
</feature>
<keyword evidence="1" id="KW-0812">Transmembrane</keyword>
<dbReference type="RefSeq" id="WP_254268456.1">
    <property type="nucleotide sequence ID" value="NZ_CP100400.1"/>
</dbReference>
<feature type="transmembrane region" description="Helical" evidence="1">
    <location>
        <begin position="128"/>
        <end position="148"/>
    </location>
</feature>
<dbReference type="PANTHER" id="PTHR40700:SF1">
    <property type="entry name" value="DUF63 DOMAIN-CONTAINING PROTEIN"/>
    <property type="match status" value="1"/>
</dbReference>
<feature type="transmembrane region" description="Helical" evidence="1">
    <location>
        <begin position="42"/>
        <end position="63"/>
    </location>
</feature>
<feature type="transmembrane region" description="Helical" evidence="1">
    <location>
        <begin position="243"/>
        <end position="266"/>
    </location>
</feature>
<dbReference type="InterPro" id="IPR002749">
    <property type="entry name" value="DUF63"/>
</dbReference>